<dbReference type="Gene3D" id="3.90.550.10">
    <property type="entry name" value="Spore Coat Polysaccharide Biosynthesis Protein SpsA, Chain A"/>
    <property type="match status" value="1"/>
</dbReference>
<proteinExistence type="predicted"/>
<dbReference type="Pfam" id="PF00535">
    <property type="entry name" value="Glycos_transf_2"/>
    <property type="match status" value="1"/>
</dbReference>
<dbReference type="RefSeq" id="XP_013387422.1">
    <property type="nucleotide sequence ID" value="XM_013531968.1"/>
</dbReference>
<dbReference type="KEGG" id="lak:106156630"/>
<dbReference type="STRING" id="7574.A0A1S3HN17"/>
<keyword evidence="2" id="KW-1185">Reference proteome</keyword>
<organism evidence="2 3">
    <name type="scientific">Lingula anatina</name>
    <name type="common">Brachiopod</name>
    <name type="synonym">Lingula unguis</name>
    <dbReference type="NCBI Taxonomy" id="7574"/>
    <lineage>
        <taxon>Eukaryota</taxon>
        <taxon>Metazoa</taxon>
        <taxon>Spiralia</taxon>
        <taxon>Lophotrochozoa</taxon>
        <taxon>Brachiopoda</taxon>
        <taxon>Linguliformea</taxon>
        <taxon>Lingulata</taxon>
        <taxon>Lingulida</taxon>
        <taxon>Linguloidea</taxon>
        <taxon>Lingulidae</taxon>
        <taxon>Lingula</taxon>
    </lineage>
</organism>
<feature type="domain" description="Glycosyltransferase 2-like" evidence="1">
    <location>
        <begin position="5"/>
        <end position="176"/>
    </location>
</feature>
<evidence type="ECO:0000313" key="3">
    <source>
        <dbReference type="RefSeq" id="XP_013387422.1"/>
    </source>
</evidence>
<sequence length="345" mass="39447">MVDVSIILPVYNAEKWLNESLHSIIDQNFEGTLELSVFNDGSTDRSYEVLSQWRSRLEAKGIKVILGGHSETQPKGVGAAKNHAVKQSAGTYLCFFDADDVMLKDRVQQQYKAALAHPKSLIGCQFYREPANSTSRYTNWANSLSQDQLFHQAYTSHGPTVIMPTWFCSRAMFEEIGEFSEAGKGTPEDLIFFYRLLEMNLGLYRVDQCLLMYRYHPEATTFSVLEETIWNLRVSALEDQVLSKWSAFTIWNAGKQGRKLYRSLQPHNQNKVLMLCDVDKKKTDKGVYTYEESKCIPKPKIPIVHFTRAKPPFIICVKQDMTGGQLEENLASLQLTEGKDYIHFN</sequence>
<name>A0A1S3HN17_LINAN</name>
<dbReference type="PANTHER" id="PTHR22916">
    <property type="entry name" value="GLYCOSYLTRANSFERASE"/>
    <property type="match status" value="1"/>
</dbReference>
<dbReference type="InterPro" id="IPR029044">
    <property type="entry name" value="Nucleotide-diphossugar_trans"/>
</dbReference>
<dbReference type="InParanoid" id="A0A1S3HN17"/>
<dbReference type="OMA" id="GWPEDYD"/>
<dbReference type="GeneID" id="106156630"/>
<dbReference type="GO" id="GO:0016758">
    <property type="term" value="F:hexosyltransferase activity"/>
    <property type="evidence" value="ECO:0007669"/>
    <property type="project" value="UniProtKB-ARBA"/>
</dbReference>
<evidence type="ECO:0000313" key="2">
    <source>
        <dbReference type="Proteomes" id="UP000085678"/>
    </source>
</evidence>
<dbReference type="InterPro" id="IPR001173">
    <property type="entry name" value="Glyco_trans_2-like"/>
</dbReference>
<gene>
    <name evidence="3" type="primary">LOC106156630</name>
</gene>
<dbReference type="AlphaFoldDB" id="A0A1S3HN17"/>
<reference evidence="3" key="1">
    <citation type="submission" date="2025-08" db="UniProtKB">
        <authorList>
            <consortium name="RefSeq"/>
        </authorList>
    </citation>
    <scope>IDENTIFICATION</scope>
    <source>
        <tissue evidence="3">Gonads</tissue>
    </source>
</reference>
<dbReference type="OrthoDB" id="206708at2759"/>
<accession>A0A1S3HN17</accession>
<protein>
    <submittedName>
        <fullName evidence="3">UDP-GlcNAc:betaGal beta-1,3-N-acetylglucosaminyltransferase-like protein 1</fullName>
    </submittedName>
</protein>
<dbReference type="PANTHER" id="PTHR22916:SF3">
    <property type="entry name" value="UDP-GLCNAC:BETAGAL BETA-1,3-N-ACETYLGLUCOSAMINYLTRANSFERASE-LIKE PROTEIN 1"/>
    <property type="match status" value="1"/>
</dbReference>
<evidence type="ECO:0000259" key="1">
    <source>
        <dbReference type="Pfam" id="PF00535"/>
    </source>
</evidence>
<dbReference type="Proteomes" id="UP000085678">
    <property type="component" value="Unplaced"/>
</dbReference>
<dbReference type="SUPFAM" id="SSF53448">
    <property type="entry name" value="Nucleotide-diphospho-sugar transferases"/>
    <property type="match status" value="1"/>
</dbReference>